<dbReference type="InterPro" id="IPR016163">
    <property type="entry name" value="Ald_DH_C"/>
</dbReference>
<dbReference type="InterPro" id="IPR016161">
    <property type="entry name" value="Ald_DH/histidinol_DH"/>
</dbReference>
<evidence type="ECO:0000256" key="7">
    <source>
        <dbReference type="RuleBase" id="RU003345"/>
    </source>
</evidence>
<dbReference type="EMBL" id="CP002801">
    <property type="protein sequence ID" value="AEH09325.1"/>
    <property type="molecule type" value="Genomic_DNA"/>
</dbReference>
<dbReference type="Gene3D" id="3.40.309.10">
    <property type="entry name" value="Aldehyde Dehydrogenase, Chain A, domain 2"/>
    <property type="match status" value="1"/>
</dbReference>
<dbReference type="PANTHER" id="PTHR43570">
    <property type="entry name" value="ALDEHYDE DEHYDROGENASE"/>
    <property type="match status" value="1"/>
</dbReference>
<dbReference type="GO" id="GO:0005737">
    <property type="term" value="C:cytoplasm"/>
    <property type="evidence" value="ECO:0007669"/>
    <property type="project" value="TreeGrafter"/>
</dbReference>
<dbReference type="InterPro" id="IPR012394">
    <property type="entry name" value="Aldehyde_DH_NAD(P)"/>
</dbReference>
<evidence type="ECO:0000256" key="6">
    <source>
        <dbReference type="PROSITE-ProRule" id="PRU10007"/>
    </source>
</evidence>
<feature type="active site" evidence="5 6">
    <location>
        <position position="222"/>
    </location>
</feature>
<reference evidence="9 10" key="1">
    <citation type="submission" date="2011-05" db="EMBL/GenBank/DDBJ databases">
        <title>Complete sequence of chromosome of Frankia symbiont of Datisca glomerata.</title>
        <authorList>
            <consortium name="US DOE Joint Genome Institute"/>
            <person name="Lucas S."/>
            <person name="Han J."/>
            <person name="Lapidus A."/>
            <person name="Cheng J.-F."/>
            <person name="Goodwin L."/>
            <person name="Pitluck S."/>
            <person name="Peters L."/>
            <person name="Mikhailova N."/>
            <person name="Chertkov O."/>
            <person name="Teshima H."/>
            <person name="Han C."/>
            <person name="Tapia R."/>
            <person name="Land M."/>
            <person name="Hauser L."/>
            <person name="Kyrpides N."/>
            <person name="Ivanova N."/>
            <person name="Pagani I."/>
            <person name="Berry A."/>
            <person name="Pawlowski K."/>
            <person name="Persson T."/>
            <person name="Vanden Heuvel B."/>
            <person name="Benson D."/>
            <person name="Woyke T."/>
        </authorList>
    </citation>
    <scope>NUCLEOTIDE SEQUENCE [LARGE SCALE GENOMIC DNA]</scope>
    <source>
        <strain evidence="10">4085684</strain>
    </source>
</reference>
<dbReference type="AlphaFoldDB" id="F8AW04"/>
<organism evidence="9 10">
    <name type="scientific">Candidatus Protofrankia datiscae</name>
    <dbReference type="NCBI Taxonomy" id="2716812"/>
    <lineage>
        <taxon>Bacteria</taxon>
        <taxon>Bacillati</taxon>
        <taxon>Actinomycetota</taxon>
        <taxon>Actinomycetes</taxon>
        <taxon>Frankiales</taxon>
        <taxon>Frankiaceae</taxon>
        <taxon>Protofrankia</taxon>
    </lineage>
</organism>
<evidence type="ECO:0000256" key="1">
    <source>
        <dbReference type="ARBA" id="ARBA00009986"/>
    </source>
</evidence>
<keyword evidence="2 4" id="KW-0560">Oxidoreductase</keyword>
<evidence type="ECO:0000313" key="9">
    <source>
        <dbReference type="EMBL" id="AEH09325.1"/>
    </source>
</evidence>
<evidence type="ECO:0000256" key="5">
    <source>
        <dbReference type="PIRSR" id="PIRSR036492-1"/>
    </source>
</evidence>
<proteinExistence type="inferred from homology"/>
<sequence length="465" mass="50412">MAVVTSGPVAQARPDAAATVERLRRTFATGRTRDVAWRLRQLGAIERLLTQREDDIVAALGADLGRDAHNAWFGDIAGTRAEAAHARRHLRGWVRPRRTSLPVNMLPDRGFYQYEPLGVVLVVGPWNYPVYLTLSPLVGALAAGNAVVVKPSEHAPATSALLARLLPEYLDADAVAVCEGDATVTRQLVAQGLDHVFFTGGTETGKQVMEAAARHLTPVTLELGGKSPVIVMPDADLDVAAQRIVSVKLLNAGQTCIAPDYVLVDSSVRDEFVARVRATLERFERDESVQRIVNARQFDRLRRVLDGHRGQVVVGGGGDPGTITVEATVVLDPDPASELMTQEIFGPILPVLTVGSLDEAIAFVNARPKPLALYLFTGSKTVVRRVLRETSSGGVVVNHLAVHILVPQLPFGGVGDSGIGAYHGRWGFEAFSHRRAVVTKPARPDPPLLYPPRTAWKKKLLRRLF</sequence>
<accession>F8AW04</accession>
<dbReference type="GO" id="GO:0004029">
    <property type="term" value="F:aldehyde dehydrogenase (NAD+) activity"/>
    <property type="evidence" value="ECO:0007669"/>
    <property type="project" value="TreeGrafter"/>
</dbReference>
<comment type="similarity">
    <text evidence="1 4 7">Belongs to the aldehyde dehydrogenase family.</text>
</comment>
<evidence type="ECO:0000256" key="2">
    <source>
        <dbReference type="ARBA" id="ARBA00023002"/>
    </source>
</evidence>
<dbReference type="SUPFAM" id="SSF53720">
    <property type="entry name" value="ALDH-like"/>
    <property type="match status" value="1"/>
</dbReference>
<evidence type="ECO:0000256" key="4">
    <source>
        <dbReference type="PIRNR" id="PIRNR036492"/>
    </source>
</evidence>
<evidence type="ECO:0000259" key="8">
    <source>
        <dbReference type="Pfam" id="PF00171"/>
    </source>
</evidence>
<dbReference type="InterPro" id="IPR015590">
    <property type="entry name" value="Aldehyde_DH_dom"/>
</dbReference>
<dbReference type="InterPro" id="IPR029510">
    <property type="entry name" value="Ald_DH_CS_GLU"/>
</dbReference>
<dbReference type="PROSITE" id="PS00687">
    <property type="entry name" value="ALDEHYDE_DEHYDR_GLU"/>
    <property type="match status" value="1"/>
</dbReference>
<dbReference type="HOGENOM" id="CLU_005391_3_1_11"/>
<dbReference type="Pfam" id="PF00171">
    <property type="entry name" value="Aldedh"/>
    <property type="match status" value="1"/>
</dbReference>
<name>F8AW04_9ACTN</name>
<feature type="active site" evidence="5">
    <location>
        <position position="256"/>
    </location>
</feature>
<dbReference type="InterPro" id="IPR016160">
    <property type="entry name" value="Ald_DH_CS_CYS"/>
</dbReference>
<dbReference type="RefSeq" id="WP_013873273.1">
    <property type="nucleotide sequence ID" value="NC_015656.1"/>
</dbReference>
<evidence type="ECO:0000313" key="10">
    <source>
        <dbReference type="Proteomes" id="UP000001549"/>
    </source>
</evidence>
<dbReference type="FunFam" id="3.40.605.10:FF:000004">
    <property type="entry name" value="Aldehyde dehydrogenase"/>
    <property type="match status" value="1"/>
</dbReference>
<dbReference type="eggNOG" id="COG1012">
    <property type="taxonomic scope" value="Bacteria"/>
</dbReference>
<dbReference type="PANTHER" id="PTHR43570:SF16">
    <property type="entry name" value="ALDEHYDE DEHYDROGENASE TYPE III, ISOFORM Q"/>
    <property type="match status" value="1"/>
</dbReference>
<dbReference type="Proteomes" id="UP000001549">
    <property type="component" value="Chromosome"/>
</dbReference>
<dbReference type="FunFam" id="3.40.309.10:FF:000003">
    <property type="entry name" value="Aldehyde dehydrogenase"/>
    <property type="match status" value="1"/>
</dbReference>
<gene>
    <name evidence="9" type="ordered locus">FsymDg_1887</name>
</gene>
<feature type="domain" description="Aldehyde dehydrogenase" evidence="8">
    <location>
        <begin position="13"/>
        <end position="436"/>
    </location>
</feature>
<dbReference type="KEGG" id="fsy:FsymDg_1887"/>
<protein>
    <recommendedName>
        <fullName evidence="4">Aldehyde dehydrogenase</fullName>
    </recommendedName>
</protein>
<keyword evidence="3" id="KW-0520">NAD</keyword>
<dbReference type="PROSITE" id="PS00070">
    <property type="entry name" value="ALDEHYDE_DEHYDR_CYS"/>
    <property type="match status" value="1"/>
</dbReference>
<keyword evidence="10" id="KW-1185">Reference proteome</keyword>
<dbReference type="InterPro" id="IPR016162">
    <property type="entry name" value="Ald_DH_N"/>
</dbReference>
<dbReference type="PIRSF" id="PIRSF036492">
    <property type="entry name" value="ALDH"/>
    <property type="match status" value="1"/>
</dbReference>
<dbReference type="GO" id="GO:0006081">
    <property type="term" value="P:aldehyde metabolic process"/>
    <property type="evidence" value="ECO:0007669"/>
    <property type="project" value="InterPro"/>
</dbReference>
<dbReference type="CDD" id="cd07087">
    <property type="entry name" value="ALDH_F3-13-14_CALDH-like"/>
    <property type="match status" value="1"/>
</dbReference>
<dbReference type="STRING" id="656024.FsymDg_1887"/>
<evidence type="ECO:0000256" key="3">
    <source>
        <dbReference type="ARBA" id="ARBA00023027"/>
    </source>
</evidence>
<dbReference type="Gene3D" id="3.40.605.10">
    <property type="entry name" value="Aldehyde Dehydrogenase, Chain A, domain 1"/>
    <property type="match status" value="1"/>
</dbReference>